<evidence type="ECO:0000313" key="1">
    <source>
        <dbReference type="EMBL" id="RDU98289.1"/>
    </source>
</evidence>
<name>A0A3D8JZ44_9BURK</name>
<comment type="caution">
    <text evidence="1">The sequence shown here is derived from an EMBL/GenBank/DDBJ whole genome shotgun (WGS) entry which is preliminary data.</text>
</comment>
<reference evidence="1 2" key="1">
    <citation type="submission" date="2018-08" db="EMBL/GenBank/DDBJ databases">
        <title>Paraburkholderia sp. DHOM06 isolated from forest soil.</title>
        <authorList>
            <person name="Gao Z.-H."/>
            <person name="Qiu L.-H."/>
        </authorList>
    </citation>
    <scope>NUCLEOTIDE SEQUENCE [LARGE SCALE GENOMIC DNA]</scope>
    <source>
        <strain evidence="1 2">DHOM06</strain>
    </source>
</reference>
<dbReference type="AlphaFoldDB" id="A0A3D8JZ44"/>
<proteinExistence type="predicted"/>
<dbReference type="EMBL" id="QRGA01000007">
    <property type="protein sequence ID" value="RDU98289.1"/>
    <property type="molecule type" value="Genomic_DNA"/>
</dbReference>
<sequence>MSGAGGGGGFGAPTGTCETLVIDTQLSSPKPDVVATIEVGELLGVRIETAGPTITVVVTKDGQIAGGLAVPLLQRLRQCIEDGTQYTARVTAKKDGLVRVRVSAIRL</sequence>
<evidence type="ECO:0000313" key="2">
    <source>
        <dbReference type="Proteomes" id="UP000256838"/>
    </source>
</evidence>
<dbReference type="RefSeq" id="WP_115534047.1">
    <property type="nucleotide sequence ID" value="NZ_QRGA01000007.1"/>
</dbReference>
<keyword evidence="2" id="KW-1185">Reference proteome</keyword>
<dbReference type="OrthoDB" id="9182447at2"/>
<accession>A0A3D8JZ44</accession>
<organism evidence="1 2">
    <name type="scientific">Trinickia dinghuensis</name>
    <dbReference type="NCBI Taxonomy" id="2291023"/>
    <lineage>
        <taxon>Bacteria</taxon>
        <taxon>Pseudomonadati</taxon>
        <taxon>Pseudomonadota</taxon>
        <taxon>Betaproteobacteria</taxon>
        <taxon>Burkholderiales</taxon>
        <taxon>Burkholderiaceae</taxon>
        <taxon>Trinickia</taxon>
    </lineage>
</organism>
<protein>
    <submittedName>
        <fullName evidence="1">Uncharacterized protein</fullName>
    </submittedName>
</protein>
<gene>
    <name evidence="1" type="ORF">DWV00_13300</name>
</gene>
<dbReference type="Proteomes" id="UP000256838">
    <property type="component" value="Unassembled WGS sequence"/>
</dbReference>